<dbReference type="GO" id="GO:0046983">
    <property type="term" value="F:protein dimerization activity"/>
    <property type="evidence" value="ECO:0007669"/>
    <property type="project" value="InterPro"/>
</dbReference>
<organism evidence="5 6">
    <name type="scientific">Vanilla planifolia</name>
    <name type="common">Vanilla</name>
    <dbReference type="NCBI Taxonomy" id="51239"/>
    <lineage>
        <taxon>Eukaryota</taxon>
        <taxon>Viridiplantae</taxon>
        <taxon>Streptophyta</taxon>
        <taxon>Embryophyta</taxon>
        <taxon>Tracheophyta</taxon>
        <taxon>Spermatophyta</taxon>
        <taxon>Magnoliopsida</taxon>
        <taxon>Liliopsida</taxon>
        <taxon>Asparagales</taxon>
        <taxon>Orchidaceae</taxon>
        <taxon>Vanilloideae</taxon>
        <taxon>Vanilleae</taxon>
        <taxon>Vanilla</taxon>
    </lineage>
</organism>
<keyword evidence="3" id="KW-0949">S-adenosyl-L-methionine</keyword>
<dbReference type="Gene3D" id="1.10.10.10">
    <property type="entry name" value="Winged helix-like DNA-binding domain superfamily/Winged helix DNA-binding domain"/>
    <property type="match status" value="1"/>
</dbReference>
<evidence type="ECO:0000256" key="1">
    <source>
        <dbReference type="ARBA" id="ARBA00022603"/>
    </source>
</evidence>
<protein>
    <recommendedName>
        <fullName evidence="4">O-methyltransferase dimerisation domain-containing protein</fullName>
    </recommendedName>
</protein>
<evidence type="ECO:0000256" key="3">
    <source>
        <dbReference type="ARBA" id="ARBA00022691"/>
    </source>
</evidence>
<dbReference type="AlphaFoldDB" id="A0A835UAC0"/>
<keyword evidence="1" id="KW-0489">Methyltransferase</keyword>
<evidence type="ECO:0000259" key="4">
    <source>
        <dbReference type="Pfam" id="PF08100"/>
    </source>
</evidence>
<proteinExistence type="predicted"/>
<sequence length="107" mass="11390">MDLLPQSRAEEDACNYAKKLNSSIALPMTLNAAIQLGLLEEIVAAGHGAQLSAVELASRIGATNPLAPALLDRVLRLLASYSILTYSAAADADGREFTNAWVMEFTI</sequence>
<name>A0A835UAC0_VANPL</name>
<dbReference type="Proteomes" id="UP000639772">
    <property type="component" value="Unassembled WGS sequence"/>
</dbReference>
<dbReference type="GO" id="GO:0008168">
    <property type="term" value="F:methyltransferase activity"/>
    <property type="evidence" value="ECO:0007669"/>
    <property type="project" value="UniProtKB-KW"/>
</dbReference>
<dbReference type="SUPFAM" id="SSF46785">
    <property type="entry name" value="Winged helix' DNA-binding domain"/>
    <property type="match status" value="1"/>
</dbReference>
<dbReference type="FunFam" id="1.10.10.10:FF:000357">
    <property type="entry name" value="Caffeic acid 3-O-methyltransferase"/>
    <property type="match status" value="1"/>
</dbReference>
<dbReference type="InterPro" id="IPR036390">
    <property type="entry name" value="WH_DNA-bd_sf"/>
</dbReference>
<dbReference type="EMBL" id="JADCNM010000014">
    <property type="protein sequence ID" value="KAG0453850.1"/>
    <property type="molecule type" value="Genomic_DNA"/>
</dbReference>
<reference evidence="5 6" key="1">
    <citation type="journal article" date="2020" name="Nat. Food">
        <title>A phased Vanilla planifolia genome enables genetic improvement of flavour and production.</title>
        <authorList>
            <person name="Hasing T."/>
            <person name="Tang H."/>
            <person name="Brym M."/>
            <person name="Khazi F."/>
            <person name="Huang T."/>
            <person name="Chambers A.H."/>
        </authorList>
    </citation>
    <scope>NUCLEOTIDE SEQUENCE [LARGE SCALE GENOMIC DNA]</scope>
    <source>
        <tissue evidence="5">Leaf</tissue>
    </source>
</reference>
<evidence type="ECO:0000313" key="6">
    <source>
        <dbReference type="Proteomes" id="UP000639772"/>
    </source>
</evidence>
<gene>
    <name evidence="5" type="ORF">HPP92_025154</name>
</gene>
<dbReference type="InterPro" id="IPR012967">
    <property type="entry name" value="COMT_dimerisation"/>
</dbReference>
<feature type="domain" description="O-methyltransferase dimerisation" evidence="4">
    <location>
        <begin position="22"/>
        <end position="99"/>
    </location>
</feature>
<dbReference type="OrthoDB" id="1606438at2759"/>
<comment type="caution">
    <text evidence="5">The sequence shown here is derived from an EMBL/GenBank/DDBJ whole genome shotgun (WGS) entry which is preliminary data.</text>
</comment>
<dbReference type="GO" id="GO:0032259">
    <property type="term" value="P:methylation"/>
    <property type="evidence" value="ECO:0007669"/>
    <property type="project" value="UniProtKB-KW"/>
</dbReference>
<evidence type="ECO:0000256" key="2">
    <source>
        <dbReference type="ARBA" id="ARBA00022679"/>
    </source>
</evidence>
<evidence type="ECO:0000313" key="5">
    <source>
        <dbReference type="EMBL" id="KAG0453850.1"/>
    </source>
</evidence>
<keyword evidence="2" id="KW-0808">Transferase</keyword>
<accession>A0A835UAC0</accession>
<dbReference type="Pfam" id="PF08100">
    <property type="entry name" value="Dimerisation"/>
    <property type="match status" value="1"/>
</dbReference>
<dbReference type="InterPro" id="IPR036388">
    <property type="entry name" value="WH-like_DNA-bd_sf"/>
</dbReference>